<dbReference type="EMBL" id="JAAKZV010000010">
    <property type="protein sequence ID" value="NGN63195.1"/>
    <property type="molecule type" value="Genomic_DNA"/>
</dbReference>
<evidence type="ECO:0000313" key="3">
    <source>
        <dbReference type="Proteomes" id="UP000481583"/>
    </source>
</evidence>
<evidence type="ECO:0000313" key="2">
    <source>
        <dbReference type="EMBL" id="NGN63195.1"/>
    </source>
</evidence>
<dbReference type="Proteomes" id="UP000481583">
    <property type="component" value="Unassembled WGS sequence"/>
</dbReference>
<feature type="transmembrane region" description="Helical" evidence="1">
    <location>
        <begin position="20"/>
        <end position="38"/>
    </location>
</feature>
<name>A0A6G4TT83_9ACTN</name>
<accession>A0A6G4TT83</accession>
<proteinExistence type="predicted"/>
<dbReference type="AlphaFoldDB" id="A0A6G4TT83"/>
<gene>
    <name evidence="2" type="ORF">G5C51_04635</name>
</gene>
<keyword evidence="1" id="KW-0472">Membrane</keyword>
<reference evidence="2 3" key="1">
    <citation type="submission" date="2020-02" db="EMBL/GenBank/DDBJ databases">
        <title>Whole-genome analyses of novel actinobacteria.</title>
        <authorList>
            <person name="Sahin N."/>
        </authorList>
    </citation>
    <scope>NUCLEOTIDE SEQUENCE [LARGE SCALE GENOMIC DNA]</scope>
    <source>
        <strain evidence="2 3">A7024</strain>
    </source>
</reference>
<keyword evidence="3" id="KW-1185">Reference proteome</keyword>
<sequence>MNPWDAAARSLTEPTVFGPPWTWPVILALLAAVVLVEIHRRRGRRVADALPRRVSVQMQPTTDFDPDPSEVVRYAWHLSRARLAAGDTPDAGAAVRLHFTADGDGQLVMRVHGPEKAAAVLDLSGYGQVEAHRLDTGRPAGNAYGKGKRL</sequence>
<comment type="caution">
    <text evidence="2">The sequence shown here is derived from an EMBL/GenBank/DDBJ whole genome shotgun (WGS) entry which is preliminary data.</text>
</comment>
<dbReference type="RefSeq" id="WP_165232076.1">
    <property type="nucleotide sequence ID" value="NZ_JAAKZV010000010.1"/>
</dbReference>
<evidence type="ECO:0000256" key="1">
    <source>
        <dbReference type="SAM" id="Phobius"/>
    </source>
</evidence>
<keyword evidence="1" id="KW-1133">Transmembrane helix</keyword>
<protein>
    <submittedName>
        <fullName evidence="2">Uncharacterized protein</fullName>
    </submittedName>
</protein>
<organism evidence="2 3">
    <name type="scientific">Streptomyces coryli</name>
    <dbReference type="NCBI Taxonomy" id="1128680"/>
    <lineage>
        <taxon>Bacteria</taxon>
        <taxon>Bacillati</taxon>
        <taxon>Actinomycetota</taxon>
        <taxon>Actinomycetes</taxon>
        <taxon>Kitasatosporales</taxon>
        <taxon>Streptomycetaceae</taxon>
        <taxon>Streptomyces</taxon>
    </lineage>
</organism>
<keyword evidence="1" id="KW-0812">Transmembrane</keyword>